<proteinExistence type="predicted"/>
<gene>
    <name evidence="1" type="ORF">F896_01776</name>
    <name evidence="2" type="ORF">Q3V53_11680</name>
</gene>
<dbReference type="HOGENOM" id="CLU_1159149_0_0_6"/>
<dbReference type="Proteomes" id="UP000016203">
    <property type="component" value="Unassembled WGS sequence"/>
</dbReference>
<evidence type="ECO:0000313" key="3">
    <source>
        <dbReference type="Proteomes" id="UP000016203"/>
    </source>
</evidence>
<evidence type="ECO:0000313" key="1">
    <source>
        <dbReference type="EMBL" id="EOR07403.1"/>
    </source>
</evidence>
<keyword evidence="4" id="KW-1185">Reference proteome</keyword>
<evidence type="ECO:0000313" key="2">
    <source>
        <dbReference type="EMBL" id="MDO3657848.1"/>
    </source>
</evidence>
<reference evidence="2 4" key="2">
    <citation type="submission" date="2023-07" db="EMBL/GenBank/DDBJ databases">
        <title>A novel proteolytic Acinetobacter species.</title>
        <authorList>
            <person name="Nemec A."/>
            <person name="Radolfova-Krizova L."/>
        </authorList>
    </citation>
    <scope>NUCLEOTIDE SEQUENCE [LARGE SCALE GENOMIC DNA]</scope>
    <source>
        <strain evidence="2 4">NIPH 1865</strain>
    </source>
</reference>
<dbReference type="AlphaFoldDB" id="R9AYY0"/>
<reference evidence="1 3" key="1">
    <citation type="submission" date="2013-03" db="EMBL/GenBank/DDBJ databases">
        <title>The Genome Sequence of Acinetobacter sp. CIP 110321.</title>
        <authorList>
            <consortium name="The Broad Institute Genome Sequencing Platform"/>
            <consortium name="The Broad Institute Genome Sequencing Center for Infectious Disease"/>
            <person name="Cerqueira G."/>
            <person name="Feldgarden M."/>
            <person name="Courvalin P."/>
            <person name="Perichon B."/>
            <person name="Grillot-Courvalin C."/>
            <person name="Clermont D."/>
            <person name="Rocha E."/>
            <person name="Yoon E.-J."/>
            <person name="Nemec A."/>
            <person name="Walker B."/>
            <person name="Young S.K."/>
            <person name="Zeng Q."/>
            <person name="Gargeya S."/>
            <person name="Fitzgerald M."/>
            <person name="Haas B."/>
            <person name="Abouelleil A."/>
            <person name="Alvarado L."/>
            <person name="Arachchi H.M."/>
            <person name="Berlin A.M."/>
            <person name="Chapman S.B."/>
            <person name="Dewar J."/>
            <person name="Goldberg J."/>
            <person name="Griggs A."/>
            <person name="Gujja S."/>
            <person name="Hansen M."/>
            <person name="Howarth C."/>
            <person name="Imamovic A."/>
            <person name="Larimer J."/>
            <person name="McCowan C."/>
            <person name="Murphy C."/>
            <person name="Neiman D."/>
            <person name="Pearson M."/>
            <person name="Priest M."/>
            <person name="Roberts A."/>
            <person name="Saif S."/>
            <person name="Shea T."/>
            <person name="Sisk P."/>
            <person name="Sykes S."/>
            <person name="Wortman J."/>
            <person name="Nusbaum C."/>
            <person name="Birren B."/>
        </authorList>
    </citation>
    <scope>NUCLEOTIDE SEQUENCE [LARGE SCALE GENOMIC DNA]</scope>
    <source>
        <strain evidence="1 3">CIP 110321</strain>
    </source>
</reference>
<comment type="caution">
    <text evidence="1">The sequence shown here is derived from an EMBL/GenBank/DDBJ whole genome shotgun (WGS) entry which is preliminary data.</text>
</comment>
<name>R9AYY0_9GAMM</name>
<dbReference type="RefSeq" id="WP_016163491.1">
    <property type="nucleotide sequence ID" value="NZ_JAKZGC010000006.1"/>
</dbReference>
<dbReference type="EMBL" id="AQFL01000012">
    <property type="protein sequence ID" value="EOR07403.1"/>
    <property type="molecule type" value="Genomic_DNA"/>
</dbReference>
<dbReference type="EMBL" id="JAUMJH010000027">
    <property type="protein sequence ID" value="MDO3657848.1"/>
    <property type="molecule type" value="Genomic_DNA"/>
</dbReference>
<protein>
    <submittedName>
        <fullName evidence="1">Uncharacterized protein</fullName>
    </submittedName>
</protein>
<dbReference type="PATRIC" id="fig|1217699.3.peg.1714"/>
<accession>R9AYY0</accession>
<dbReference type="Proteomes" id="UP001168902">
    <property type="component" value="Unassembled WGS sequence"/>
</dbReference>
<sequence>MKAAFIVIGVIFATFFLLNRCSHRDATSDQSINHNPIEQRQQALDQISLLQPLKQHLPKDYETLQQTANASVQPEEMLAAVSSTLWWKLRDIVEKQADDEGQRLWTKAYLQQLYDAKRKGNCFPIAFPLYGKTSIDERKALLSSATQQQTVAALTYILTHQGAHSSVDRMQAPQAWGQIADKLRQDYGQDADLLNAGETAQDKNKQCEVVIRTFEYILSLPTEEQAPVIRWMLNRHISVSVF</sequence>
<evidence type="ECO:0000313" key="4">
    <source>
        <dbReference type="Proteomes" id="UP001168902"/>
    </source>
</evidence>
<organism evidence="1 3">
    <name type="scientific">Acinetobacter genomosp. 15BJ</name>
    <dbReference type="NCBI Taxonomy" id="106651"/>
    <lineage>
        <taxon>Bacteria</taxon>
        <taxon>Pseudomonadati</taxon>
        <taxon>Pseudomonadota</taxon>
        <taxon>Gammaproteobacteria</taxon>
        <taxon>Moraxellales</taxon>
        <taxon>Moraxellaceae</taxon>
        <taxon>Acinetobacter</taxon>
    </lineage>
</organism>
<dbReference type="OrthoDB" id="6681612at2"/>